<evidence type="ECO:0000313" key="12">
    <source>
        <dbReference type="EMBL" id="KAF2755184.1"/>
    </source>
</evidence>
<evidence type="ECO:0000256" key="6">
    <source>
        <dbReference type="ARBA" id="ARBA00023054"/>
    </source>
</evidence>
<dbReference type="Pfam" id="PF06102">
    <property type="entry name" value="RRP36"/>
    <property type="match status" value="1"/>
</dbReference>
<keyword evidence="6" id="KW-0175">Coiled coil</keyword>
<reference evidence="12" key="1">
    <citation type="journal article" date="2020" name="Stud. Mycol.">
        <title>101 Dothideomycetes genomes: a test case for predicting lifestyles and emergence of pathogens.</title>
        <authorList>
            <person name="Haridas S."/>
            <person name="Albert R."/>
            <person name="Binder M."/>
            <person name="Bloem J."/>
            <person name="Labutti K."/>
            <person name="Salamov A."/>
            <person name="Andreopoulos B."/>
            <person name="Baker S."/>
            <person name="Barry K."/>
            <person name="Bills G."/>
            <person name="Bluhm B."/>
            <person name="Cannon C."/>
            <person name="Castanera R."/>
            <person name="Culley D."/>
            <person name="Daum C."/>
            <person name="Ezra D."/>
            <person name="Gonzalez J."/>
            <person name="Henrissat B."/>
            <person name="Kuo A."/>
            <person name="Liang C."/>
            <person name="Lipzen A."/>
            <person name="Lutzoni F."/>
            <person name="Magnuson J."/>
            <person name="Mondo S."/>
            <person name="Nolan M."/>
            <person name="Ohm R."/>
            <person name="Pangilinan J."/>
            <person name="Park H.-J."/>
            <person name="Ramirez L."/>
            <person name="Alfaro M."/>
            <person name="Sun H."/>
            <person name="Tritt A."/>
            <person name="Yoshinaga Y."/>
            <person name="Zwiers L.-H."/>
            <person name="Turgeon B."/>
            <person name="Goodwin S."/>
            <person name="Spatafora J."/>
            <person name="Crous P."/>
            <person name="Grigoriev I."/>
        </authorList>
    </citation>
    <scope>NUCLEOTIDE SEQUENCE</scope>
    <source>
        <strain evidence="12">CBS 121739</strain>
    </source>
</reference>
<evidence type="ECO:0000256" key="7">
    <source>
        <dbReference type="ARBA" id="ARBA00023242"/>
    </source>
</evidence>
<evidence type="ECO:0000256" key="1">
    <source>
        <dbReference type="ARBA" id="ARBA00004604"/>
    </source>
</evidence>
<dbReference type="AlphaFoldDB" id="A0A6A6VZL1"/>
<dbReference type="GO" id="GO:0030686">
    <property type="term" value="C:90S preribosome"/>
    <property type="evidence" value="ECO:0007669"/>
    <property type="project" value="TreeGrafter"/>
</dbReference>
<feature type="compositionally biased region" description="Basic residues" evidence="11">
    <location>
        <begin position="1"/>
        <end position="12"/>
    </location>
</feature>
<dbReference type="GO" id="GO:0005730">
    <property type="term" value="C:nucleolus"/>
    <property type="evidence" value="ECO:0007669"/>
    <property type="project" value="UniProtKB-SubCell"/>
</dbReference>
<feature type="region of interest" description="Disordered" evidence="11">
    <location>
        <begin position="270"/>
        <end position="297"/>
    </location>
</feature>
<comment type="function">
    <text evidence="9 10">Component of the 90S pre-ribosome involved in the maturation of rRNAs. Required for early cleavages of the pre-RNAs in the 40S ribosomal subunit maturation pathway.</text>
</comment>
<feature type="compositionally biased region" description="Basic and acidic residues" evidence="11">
    <location>
        <begin position="14"/>
        <end position="27"/>
    </location>
</feature>
<comment type="subunit">
    <text evidence="3 10">Associates with 90S and pre-40S pre-ribosomal particles.</text>
</comment>
<comment type="similarity">
    <text evidence="2 10">Belongs to the RRP36 family.</text>
</comment>
<feature type="region of interest" description="Disordered" evidence="11">
    <location>
        <begin position="320"/>
        <end position="350"/>
    </location>
</feature>
<feature type="compositionally biased region" description="Acidic residues" evidence="11">
    <location>
        <begin position="155"/>
        <end position="171"/>
    </location>
</feature>
<accession>A0A6A6VZL1</accession>
<protein>
    <recommendedName>
        <fullName evidence="10">rRNA biogenesis protein RRP36</fullName>
    </recommendedName>
</protein>
<dbReference type="PANTHER" id="PTHR21738:SF0">
    <property type="entry name" value="RIBOSOMAL RNA PROCESSING PROTEIN 36 HOMOLOG"/>
    <property type="match status" value="1"/>
</dbReference>
<dbReference type="InterPro" id="IPR009292">
    <property type="entry name" value="RRP36"/>
</dbReference>
<dbReference type="RefSeq" id="XP_033597635.1">
    <property type="nucleotide sequence ID" value="XM_033739100.1"/>
</dbReference>
<evidence type="ECO:0000256" key="4">
    <source>
        <dbReference type="ARBA" id="ARBA00022517"/>
    </source>
</evidence>
<evidence type="ECO:0000256" key="5">
    <source>
        <dbReference type="ARBA" id="ARBA00022552"/>
    </source>
</evidence>
<feature type="compositionally biased region" description="Acidic residues" evidence="11">
    <location>
        <begin position="57"/>
        <end position="76"/>
    </location>
</feature>
<dbReference type="EMBL" id="ML996578">
    <property type="protein sequence ID" value="KAF2755184.1"/>
    <property type="molecule type" value="Genomic_DNA"/>
</dbReference>
<feature type="region of interest" description="Disordered" evidence="11">
    <location>
        <begin position="1"/>
        <end position="226"/>
    </location>
</feature>
<evidence type="ECO:0000256" key="2">
    <source>
        <dbReference type="ARBA" id="ARBA00009418"/>
    </source>
</evidence>
<dbReference type="PANTHER" id="PTHR21738">
    <property type="entry name" value="RIBOSOMAL RNA PROCESSING PROTEIN 36 HOMOLOG"/>
    <property type="match status" value="1"/>
</dbReference>
<organism evidence="12 13">
    <name type="scientific">Pseudovirgaria hyperparasitica</name>
    <dbReference type="NCBI Taxonomy" id="470096"/>
    <lineage>
        <taxon>Eukaryota</taxon>
        <taxon>Fungi</taxon>
        <taxon>Dikarya</taxon>
        <taxon>Ascomycota</taxon>
        <taxon>Pezizomycotina</taxon>
        <taxon>Dothideomycetes</taxon>
        <taxon>Dothideomycetes incertae sedis</taxon>
        <taxon>Acrospermales</taxon>
        <taxon>Acrospermaceae</taxon>
        <taxon>Pseudovirgaria</taxon>
    </lineage>
</organism>
<evidence type="ECO:0000313" key="13">
    <source>
        <dbReference type="Proteomes" id="UP000799437"/>
    </source>
</evidence>
<evidence type="ECO:0000256" key="8">
    <source>
        <dbReference type="ARBA" id="ARBA00023274"/>
    </source>
</evidence>
<sequence>MVLSKKLSRSIKPRTAEEYDSDPHSSELDVSSPSILDTGEDREGSFSASEAGSDLTNTEEEDEDNAGQDDEADEDAQERLSKVSFGSLAKAQAALFKDQQSSRKRKRGAESSGQQEDKLLALRKRLLELKSMKSGKELQPLQVSAKQRRRKDEPDTSDDSQDSDDEDEDGNDDPRKRSSKHAPAIQSSKKPVTRRRTVLETHKRVSRDPRFDPLSGPPKSSDSLSRKYAFLKDYRADEIAELKNAQKKSKDATYKEDLKKQITSMENRAKAQAAKDKEQEVKREHRKKEKEAIEHGKKPFYLKRSEIKQQALVEKYNSMNAKSRDKLMQRRRKKLAGKEKKQMPRARRTM</sequence>
<evidence type="ECO:0000256" key="9">
    <source>
        <dbReference type="ARBA" id="ARBA00025053"/>
    </source>
</evidence>
<dbReference type="Proteomes" id="UP000799437">
    <property type="component" value="Unassembled WGS sequence"/>
</dbReference>
<keyword evidence="7 10" id="KW-0539">Nucleus</keyword>
<dbReference type="GeneID" id="54480154"/>
<proteinExistence type="inferred from homology"/>
<keyword evidence="8 10" id="KW-0687">Ribonucleoprotein</keyword>
<feature type="compositionally biased region" description="Basic and acidic residues" evidence="11">
    <location>
        <begin position="115"/>
        <end position="136"/>
    </location>
</feature>
<name>A0A6A6VZL1_9PEZI</name>
<dbReference type="GO" id="GO:0000462">
    <property type="term" value="P:maturation of SSU-rRNA from tricistronic rRNA transcript (SSU-rRNA, 5.8S rRNA, LSU-rRNA)"/>
    <property type="evidence" value="ECO:0007669"/>
    <property type="project" value="TreeGrafter"/>
</dbReference>
<dbReference type="OrthoDB" id="448446at2759"/>
<feature type="compositionally biased region" description="Basic and acidic residues" evidence="11">
    <location>
        <begin position="197"/>
        <end position="211"/>
    </location>
</feature>
<evidence type="ECO:0000256" key="3">
    <source>
        <dbReference type="ARBA" id="ARBA00011167"/>
    </source>
</evidence>
<keyword evidence="13" id="KW-1185">Reference proteome</keyword>
<evidence type="ECO:0000256" key="10">
    <source>
        <dbReference type="RuleBase" id="RU368027"/>
    </source>
</evidence>
<keyword evidence="5 10" id="KW-0698">rRNA processing</keyword>
<comment type="subcellular location">
    <subcellularLocation>
        <location evidence="1 10">Nucleus</location>
        <location evidence="1 10">Nucleolus</location>
    </subcellularLocation>
</comment>
<evidence type="ECO:0000256" key="11">
    <source>
        <dbReference type="SAM" id="MobiDB-lite"/>
    </source>
</evidence>
<gene>
    <name evidence="12" type="ORF">EJ05DRAFT_125418</name>
</gene>
<keyword evidence="4 10" id="KW-0690">Ribosome biogenesis</keyword>